<dbReference type="Gene3D" id="3.30.70.270">
    <property type="match status" value="1"/>
</dbReference>
<dbReference type="OrthoDB" id="9812260at2"/>
<dbReference type="InterPro" id="IPR000160">
    <property type="entry name" value="GGDEF_dom"/>
</dbReference>
<comment type="catalytic activity">
    <reaction evidence="2">
        <text>2 GTP = 3',3'-c-di-GMP + 2 diphosphate</text>
        <dbReference type="Rhea" id="RHEA:24898"/>
        <dbReference type="ChEBI" id="CHEBI:33019"/>
        <dbReference type="ChEBI" id="CHEBI:37565"/>
        <dbReference type="ChEBI" id="CHEBI:58805"/>
        <dbReference type="EC" id="2.7.7.65"/>
    </reaction>
</comment>
<dbReference type="RefSeq" id="WP_073055357.1">
    <property type="nucleotide sequence ID" value="NZ_FQUP01000003.1"/>
</dbReference>
<keyword evidence="3" id="KW-0812">Transmembrane</keyword>
<name>A0A1M5H165_9HYPH</name>
<feature type="transmembrane region" description="Helical" evidence="3">
    <location>
        <begin position="185"/>
        <end position="208"/>
    </location>
</feature>
<dbReference type="PROSITE" id="PS50887">
    <property type="entry name" value="GGDEF"/>
    <property type="match status" value="1"/>
</dbReference>
<feature type="transmembrane region" description="Helical" evidence="3">
    <location>
        <begin position="119"/>
        <end position="139"/>
    </location>
</feature>
<feature type="transmembrane region" description="Helical" evidence="3">
    <location>
        <begin position="94"/>
        <end position="113"/>
    </location>
</feature>
<dbReference type="Pfam" id="PF00990">
    <property type="entry name" value="GGDEF"/>
    <property type="match status" value="1"/>
</dbReference>
<dbReference type="GO" id="GO:0052621">
    <property type="term" value="F:diguanylate cyclase activity"/>
    <property type="evidence" value="ECO:0007669"/>
    <property type="project" value="UniProtKB-EC"/>
</dbReference>
<feature type="transmembrane region" description="Helical" evidence="3">
    <location>
        <begin position="151"/>
        <end position="173"/>
    </location>
</feature>
<evidence type="ECO:0000313" key="5">
    <source>
        <dbReference type="EMBL" id="SHG09698.1"/>
    </source>
</evidence>
<dbReference type="AlphaFoldDB" id="A0A1M5H165"/>
<dbReference type="InterPro" id="IPR050469">
    <property type="entry name" value="Diguanylate_Cyclase"/>
</dbReference>
<sequence length="383" mass="40578">MSLDPTTLLFVLAGVSLISGAALGTRWLRSRHEGHVLYWGVACVLGGAGVVGLAFRGLIPNFLSIQIANALILAALGLALSGVRVFTGHPPWRLAIVIAPAIWLLACLVPAVLQSEPYRVAVASMLSGGLSALLGREVWRRGSDQLSARKPMAVLCFLHAGFTLVRALFALWIGIHGALSLDRLFVGVGLLEPLVVLFGILICGLGLTQERRELVLTRKAALDALTGLLNRGAFLEEAEAMVEAARLAGNNIALLTFDIDFFKDINDTFGHAVGDRTLVAFADAARHVLRPSDPVGRLGGEEFAALIVGADREGAALLAEQVRAEFARRTALLDGIKVAATACAGISASRGARAPLETMMIRADEALYAAKRGGRDLVWQAAE</sequence>
<evidence type="ECO:0000256" key="3">
    <source>
        <dbReference type="SAM" id="Phobius"/>
    </source>
</evidence>
<dbReference type="InterPro" id="IPR043128">
    <property type="entry name" value="Rev_trsase/Diguanyl_cyclase"/>
</dbReference>
<keyword evidence="6" id="KW-1185">Reference proteome</keyword>
<feature type="transmembrane region" description="Helical" evidence="3">
    <location>
        <begin position="65"/>
        <end position="87"/>
    </location>
</feature>
<dbReference type="EMBL" id="FQUP01000003">
    <property type="protein sequence ID" value="SHG09698.1"/>
    <property type="molecule type" value="Genomic_DNA"/>
</dbReference>
<dbReference type="EC" id="2.7.7.65" evidence="1"/>
<evidence type="ECO:0000256" key="1">
    <source>
        <dbReference type="ARBA" id="ARBA00012528"/>
    </source>
</evidence>
<accession>A0A1M5H165</accession>
<feature type="domain" description="GGDEF" evidence="4">
    <location>
        <begin position="250"/>
        <end position="383"/>
    </location>
</feature>
<dbReference type="NCBIfam" id="TIGR00254">
    <property type="entry name" value="GGDEF"/>
    <property type="match status" value="1"/>
</dbReference>
<evidence type="ECO:0000313" key="6">
    <source>
        <dbReference type="Proteomes" id="UP000184485"/>
    </source>
</evidence>
<keyword evidence="3" id="KW-0472">Membrane</keyword>
<dbReference type="SUPFAM" id="SSF55073">
    <property type="entry name" value="Nucleotide cyclase"/>
    <property type="match status" value="1"/>
</dbReference>
<dbReference type="FunFam" id="3.30.70.270:FF:000001">
    <property type="entry name" value="Diguanylate cyclase domain protein"/>
    <property type="match status" value="1"/>
</dbReference>
<evidence type="ECO:0000256" key="2">
    <source>
        <dbReference type="ARBA" id="ARBA00034247"/>
    </source>
</evidence>
<dbReference type="PANTHER" id="PTHR45138">
    <property type="entry name" value="REGULATORY COMPONENTS OF SENSORY TRANSDUCTION SYSTEM"/>
    <property type="match status" value="1"/>
</dbReference>
<protein>
    <recommendedName>
        <fullName evidence="1">diguanylate cyclase</fullName>
        <ecNumber evidence="1">2.7.7.65</ecNumber>
    </recommendedName>
</protein>
<feature type="transmembrane region" description="Helical" evidence="3">
    <location>
        <begin position="36"/>
        <end position="59"/>
    </location>
</feature>
<dbReference type="STRING" id="1122133.SAMN02745157_3590"/>
<dbReference type="Proteomes" id="UP000184485">
    <property type="component" value="Unassembled WGS sequence"/>
</dbReference>
<dbReference type="PANTHER" id="PTHR45138:SF9">
    <property type="entry name" value="DIGUANYLATE CYCLASE DGCM-RELATED"/>
    <property type="match status" value="1"/>
</dbReference>
<keyword evidence="3" id="KW-1133">Transmembrane helix</keyword>
<dbReference type="SMART" id="SM00267">
    <property type="entry name" value="GGDEF"/>
    <property type="match status" value="1"/>
</dbReference>
<evidence type="ECO:0000259" key="4">
    <source>
        <dbReference type="PROSITE" id="PS50887"/>
    </source>
</evidence>
<dbReference type="CDD" id="cd01949">
    <property type="entry name" value="GGDEF"/>
    <property type="match status" value="1"/>
</dbReference>
<feature type="transmembrane region" description="Helical" evidence="3">
    <location>
        <begin position="6"/>
        <end position="24"/>
    </location>
</feature>
<reference evidence="5 6" key="1">
    <citation type="submission" date="2016-11" db="EMBL/GenBank/DDBJ databases">
        <authorList>
            <person name="Jaros S."/>
            <person name="Januszkiewicz K."/>
            <person name="Wedrychowicz H."/>
        </authorList>
    </citation>
    <scope>NUCLEOTIDE SEQUENCE [LARGE SCALE GENOMIC DNA]</scope>
    <source>
        <strain evidence="5 6">DSM 19436</strain>
    </source>
</reference>
<organism evidence="5 6">
    <name type="scientific">Kaistia soli DSM 19436</name>
    <dbReference type="NCBI Taxonomy" id="1122133"/>
    <lineage>
        <taxon>Bacteria</taxon>
        <taxon>Pseudomonadati</taxon>
        <taxon>Pseudomonadota</taxon>
        <taxon>Alphaproteobacteria</taxon>
        <taxon>Hyphomicrobiales</taxon>
        <taxon>Kaistiaceae</taxon>
        <taxon>Kaistia</taxon>
    </lineage>
</organism>
<gene>
    <name evidence="5" type="ORF">SAMN02745157_3590</name>
</gene>
<proteinExistence type="predicted"/>
<dbReference type="InterPro" id="IPR029787">
    <property type="entry name" value="Nucleotide_cyclase"/>
</dbReference>